<evidence type="ECO:0000313" key="7">
    <source>
        <dbReference type="EMBL" id="KAF4433171.1"/>
    </source>
</evidence>
<dbReference type="InterPro" id="IPR027417">
    <property type="entry name" value="P-loop_NTPase"/>
</dbReference>
<dbReference type="SMART" id="SM00248">
    <property type="entry name" value="ANK"/>
    <property type="match status" value="13"/>
</dbReference>
<dbReference type="InterPro" id="IPR007751">
    <property type="entry name" value="DUF676_lipase-like"/>
</dbReference>
<dbReference type="PANTHER" id="PTHR24198">
    <property type="entry name" value="ANKYRIN REPEAT AND PROTEIN KINASE DOMAIN-CONTAINING PROTEIN"/>
    <property type="match status" value="1"/>
</dbReference>
<keyword evidence="8" id="KW-1185">Reference proteome</keyword>
<feature type="domain" description="Nephrocystin 3-like N-terminal" evidence="6">
    <location>
        <begin position="314"/>
        <end position="466"/>
    </location>
</feature>
<dbReference type="Gene3D" id="1.25.40.20">
    <property type="entry name" value="Ankyrin repeat-containing domain"/>
    <property type="match status" value="3"/>
</dbReference>
<feature type="domain" description="DUF676" evidence="5">
    <location>
        <begin position="188"/>
        <end position="231"/>
    </location>
</feature>
<dbReference type="Pfam" id="PF00023">
    <property type="entry name" value="Ank"/>
    <property type="match status" value="1"/>
</dbReference>
<dbReference type="SUPFAM" id="SSF48403">
    <property type="entry name" value="Ankyrin repeat"/>
    <property type="match status" value="2"/>
</dbReference>
<dbReference type="InterPro" id="IPR029058">
    <property type="entry name" value="AB_hydrolase_fold"/>
</dbReference>
<keyword evidence="2" id="KW-0677">Repeat</keyword>
<evidence type="ECO:0000259" key="6">
    <source>
        <dbReference type="Pfam" id="PF24883"/>
    </source>
</evidence>
<dbReference type="OrthoDB" id="1658288at2759"/>
<keyword evidence="3" id="KW-0040">ANK repeat</keyword>
<gene>
    <name evidence="7" type="ORF">F53441_13772</name>
</gene>
<protein>
    <recommendedName>
        <fullName evidence="9">DUF676 domain-containing protein</fullName>
    </recommendedName>
</protein>
<comment type="caution">
    <text evidence="7">The sequence shown here is derived from an EMBL/GenBank/DDBJ whole genome shotgun (WGS) entry which is preliminary data.</text>
</comment>
<dbReference type="Gene3D" id="3.40.50.300">
    <property type="entry name" value="P-loop containing nucleotide triphosphate hydrolases"/>
    <property type="match status" value="1"/>
</dbReference>
<reference evidence="7" key="1">
    <citation type="submission" date="2020-01" db="EMBL/GenBank/DDBJ databases">
        <title>Identification and distribution of gene clusters putatively required for synthesis of sphingolipid metabolism inhibitors in phylogenetically diverse species of the filamentous fungus Fusarium.</title>
        <authorList>
            <person name="Kim H.-S."/>
            <person name="Busman M."/>
            <person name="Brown D.W."/>
            <person name="Divon H."/>
            <person name="Uhlig S."/>
            <person name="Proctor R.H."/>
        </authorList>
    </citation>
    <scope>NUCLEOTIDE SEQUENCE</scope>
    <source>
        <strain evidence="7">NRRL 53441</strain>
    </source>
</reference>
<dbReference type="Gene3D" id="3.40.50.1820">
    <property type="entry name" value="alpha/beta hydrolase"/>
    <property type="match status" value="1"/>
</dbReference>
<evidence type="ECO:0000256" key="3">
    <source>
        <dbReference type="ARBA" id="ARBA00023043"/>
    </source>
</evidence>
<dbReference type="Proteomes" id="UP000605986">
    <property type="component" value="Unassembled WGS sequence"/>
</dbReference>
<comment type="similarity">
    <text evidence="1">Belongs to the putative lipase ROG1 family.</text>
</comment>
<dbReference type="Pfam" id="PF24883">
    <property type="entry name" value="NPHP3_N"/>
    <property type="match status" value="1"/>
</dbReference>
<evidence type="ECO:0000313" key="8">
    <source>
        <dbReference type="Proteomes" id="UP000605986"/>
    </source>
</evidence>
<dbReference type="InterPro" id="IPR002110">
    <property type="entry name" value="Ankyrin_rpt"/>
</dbReference>
<evidence type="ECO:0000256" key="4">
    <source>
        <dbReference type="SAM" id="MobiDB-lite"/>
    </source>
</evidence>
<evidence type="ECO:0000256" key="2">
    <source>
        <dbReference type="ARBA" id="ARBA00022737"/>
    </source>
</evidence>
<feature type="region of interest" description="Disordered" evidence="4">
    <location>
        <begin position="885"/>
        <end position="907"/>
    </location>
</feature>
<dbReference type="InterPro" id="IPR036770">
    <property type="entry name" value="Ankyrin_rpt-contain_sf"/>
</dbReference>
<evidence type="ECO:0008006" key="9">
    <source>
        <dbReference type="Google" id="ProtNLM"/>
    </source>
</evidence>
<sequence length="1448" mass="162382">MSAGSYENFRIRGIPLEYETRAAVRDLVKQTLALEPSARLTVYSLAVSPGDQNSRIATLSFLAIPDSLSDRSKSEWIFPLLDGDDIDFSKSIVFDTHFAGFTPFQRTSDNDCHVDVIAVCGLGGHALDSFKEKNGPFVWLRDALPLDIPHARILTYGYDTQIIESSSFQNLMDLGRALRVDLEGIYDENHPRPIAFVGHSLGGLVIKEAIVRLKEEPLVSDMSILDAISGFAFFGVPHQGLAVRCLVPLVKDYPNRGLIESLNTNSALLDRLEKEFRTTLGAKGSPVISFYETQRSPTAVKASNGKWEMTGPSEGTPGSGKSKLMKFAVEMMNRRKAGETLVSFFIHRRRVPLQRPPIGLFRALLNSILRSFPSCLAKLTERFNDREERYGSFERKNGWCWAGKELEEFLSFTLVKGTKSQPVVIFVDALDECGEDAAKQLLVYFKNVMNDVEREGAAVRICFSSRHYPVLGLETLSTVFVQERNDKDIRLVIQDRLKEVQPPEKRQQIETDILLKAQGGVQWSMLITSMILDDISHGARTETLYQKITVIPEDLNDLYAVILKTATKSKSHQEEQEMVKFFQWVLFAERPLSAQELRKAFATDKDMACKTVSELRHHPSWSKTLAQFELRVRHISDGLVELQTRDVWELYELGGRDWNREAQFIHQSAADFILQQFLSRVDYGSPFRSTTGTGHFEISRSCFRYLTLTQVLEGGQFSQGRLSTMFPLLLCGVAYILHHIEAVEVAKIPQTDLLTLIHWNRPDHVRMLATLWRTMDPDNNHVPVGWPFAGASPLHVLVGLGSASYLDSFLQKDETELDARDADGNTPLVIALREGRPDLALLLLKRSIAWQAEQDEIDSRVSLAERGGCRKNYLSHINSTNVDDETPLSVAVSSRTDKTTSSSADAGADATNEKGLLFYAINRRTKTLLSRLISKGENLDGAVFYAIQSLVRTHDVDYERVLREIVSDLLDAGANTSKLVGFRPEYENQDDDSFSDEWEEEEDEEILVSTRNRLRPLISLLLSHGASATAKDRSGDFPLMLATRNNDLETVKLLLHAAPQAVQMENNHGEMPLVIAVRKKLHEMAKILLATGKIDINIPIPASDHLSSFWMTVRDGGTRMVKLLLDSAQVDINQENIHGETPFWWALKRHNGTAKVLIDTGKIDMNQKNEFEDTPLGWAIKCNNIEIAKAVLDTGQVDINQKNDLGQTSFWYMAMFYTVETARLLLDTGRVDINQKNNLRQTPIWWAIENGIESLVELLLKTGQVDINQRNAAGKTTFCLVEMLLDANGFDINEEDEFGPTALWWAVDQGIDRGAGHCSPKPPFAGMRRFFEAILETNRANIDAIDTNGSTLLSLAAQGGNVAIIQLLLDTSKVDINARDLDGRMPVYWAAFNGCEEAVQFLLSTGMADMDLADSYGYTPISIVGQRRDHETVDFTSDPMEMDADNRS</sequence>
<dbReference type="PANTHER" id="PTHR24198:SF165">
    <property type="entry name" value="ANKYRIN REPEAT-CONTAINING PROTEIN-RELATED"/>
    <property type="match status" value="1"/>
</dbReference>
<dbReference type="Pfam" id="PF12796">
    <property type="entry name" value="Ank_2"/>
    <property type="match status" value="3"/>
</dbReference>
<dbReference type="EMBL" id="JAADJG010000934">
    <property type="protein sequence ID" value="KAF4433171.1"/>
    <property type="molecule type" value="Genomic_DNA"/>
</dbReference>
<dbReference type="InterPro" id="IPR056884">
    <property type="entry name" value="NPHP3-like_N"/>
</dbReference>
<organism evidence="7 8">
    <name type="scientific">Fusarium austroafricanum</name>
    <dbReference type="NCBI Taxonomy" id="2364996"/>
    <lineage>
        <taxon>Eukaryota</taxon>
        <taxon>Fungi</taxon>
        <taxon>Dikarya</taxon>
        <taxon>Ascomycota</taxon>
        <taxon>Pezizomycotina</taxon>
        <taxon>Sordariomycetes</taxon>
        <taxon>Hypocreomycetidae</taxon>
        <taxon>Hypocreales</taxon>
        <taxon>Nectriaceae</taxon>
        <taxon>Fusarium</taxon>
        <taxon>Fusarium concolor species complex</taxon>
    </lineage>
</organism>
<evidence type="ECO:0000256" key="1">
    <source>
        <dbReference type="ARBA" id="ARBA00007920"/>
    </source>
</evidence>
<evidence type="ECO:0000259" key="5">
    <source>
        <dbReference type="Pfam" id="PF05057"/>
    </source>
</evidence>
<proteinExistence type="inferred from homology"/>
<feature type="region of interest" description="Disordered" evidence="4">
    <location>
        <begin position="301"/>
        <end position="320"/>
    </location>
</feature>
<dbReference type="SUPFAM" id="SSF53474">
    <property type="entry name" value="alpha/beta-Hydrolases"/>
    <property type="match status" value="1"/>
</dbReference>
<accession>A0A8H4JNE8</accession>
<dbReference type="Pfam" id="PF05057">
    <property type="entry name" value="DUF676"/>
    <property type="match status" value="1"/>
</dbReference>
<name>A0A8H4JNE8_9HYPO</name>